<dbReference type="SUPFAM" id="SSF69318">
    <property type="entry name" value="Integrin alpha N-terminal domain"/>
    <property type="match status" value="2"/>
</dbReference>
<dbReference type="Pfam" id="PF13517">
    <property type="entry name" value="FG-GAP_3"/>
    <property type="match status" value="5"/>
</dbReference>
<dbReference type="InterPro" id="IPR011519">
    <property type="entry name" value="UnbV_ASPIC"/>
</dbReference>
<dbReference type="PANTHER" id="PTHR16026">
    <property type="entry name" value="CARTILAGE ACIDIC PROTEIN 1"/>
    <property type="match status" value="1"/>
</dbReference>
<dbReference type="Proteomes" id="UP000199564">
    <property type="component" value="Unassembled WGS sequence"/>
</dbReference>
<dbReference type="STRING" id="226506.SAMN04488519_104272"/>
<dbReference type="AlphaFoldDB" id="A0A1I5FA62"/>
<sequence>MIILLSSCKKEEAQEKQLFKLISAKESGIDFRNDLTYNEKYNPYTFRNFYNGAGVALGDINNDGLLDIFIAGNQTSNRLYLNKGNFKFEDITDQAGLNSSGVWSTGVSMADINNDGLLDIYVCKSGPPGGEKRYNELFINQGTLTFKEESKAYRIAEEGLSQHAVFFDMDKDGDLDMYLLSNSGRSVGLFDLREGQREIRDPEGGNKLFRNDGAFFTDISEAAGIFGSSIGYGLGVTVADLNEDTWPDLYVSNDFFERDYLYLNNQDGTFREVLPELIPEISMGSMGADIADLDNDARPDIFVTEMLPEDWNRVKTKTPFEDWDKFQANLKAGYHRQFTRNTLQKNLGKNPNTGAPMFTEVSRMTGMHATDWSWGALIFDADLDGLNDVFVANGIVKDLTDFDFVDFYVNKQSDITQFKKDSVLITKMIDEFPSTPLQNYWFKNLGNWSFENKAMEVGLNQLTFSTGAAYGDLDNDGDLDLVVNNLNDFLGVYKNQSIENQLGNYLTIDLKNAFGATVELHIEGQILYKEYQPVKGYMSSVDPRIHFGIGQNTTVDSLIIAWPDGSRSIQKNIAANQVINPQKNQTQTPTEKTSKQTTLTLASNPIPFRHQESQFVDFDLDRLRFWSISNEGPKAAVGDLNQDGRDDIFLPGAKGQASQLFYQQPNGSFQTALEGLFEQDSLSEDVDALIFHANNDQLPDLLIASGGIEFGMGNPLYQNRLYINQGNGKFLKSQQLFDPVPSSFILTTDIDQDGDLDLVIGDREQPFAYGIPTGFNTWLNDGKGNFTKAATSQEFKEGMLTSGSIADLDGDGQLELIIAGEWAPIRIFSIKSGQFYERTEEFGFSQTRGLWNTLLVRDLNGDGSPDILAGNLGLNTRFKPPTGSKLRMYVNDFDQNGSLDQILCFYDGNRAMPLVMKNTLLKQIPSLRKQLTTYAAYQNKSMEELFPAQILSKSLNLEVDILQTSLWINDGNGKFKLQELPVEVQQAPIYTSLFFQDSKSNDFLILAGNQSRNKPEMGSNLGSYGWLLNHTKNYTWKVSLPEESGLVLPGESRDLHKIIINNKPYLIAVRNNDEPILFEIR</sequence>
<accession>A0A1I5FA62</accession>
<dbReference type="InterPro" id="IPR027039">
    <property type="entry name" value="Crtac1"/>
</dbReference>
<evidence type="ECO:0000313" key="3">
    <source>
        <dbReference type="EMBL" id="SFO20201.1"/>
    </source>
</evidence>
<reference evidence="4" key="1">
    <citation type="submission" date="2016-10" db="EMBL/GenBank/DDBJ databases">
        <authorList>
            <person name="Varghese N."/>
            <person name="Submissions S."/>
        </authorList>
    </citation>
    <scope>NUCLEOTIDE SEQUENCE [LARGE SCALE GENOMIC DNA]</scope>
    <source>
        <strain evidence="4">DSM 15282</strain>
    </source>
</reference>
<dbReference type="PANTHER" id="PTHR16026:SF0">
    <property type="entry name" value="CARTILAGE ACIDIC PROTEIN 1"/>
    <property type="match status" value="1"/>
</dbReference>
<name>A0A1I5FA62_9BACT</name>
<evidence type="ECO:0000259" key="2">
    <source>
        <dbReference type="Pfam" id="PF07593"/>
    </source>
</evidence>
<evidence type="ECO:0000313" key="4">
    <source>
        <dbReference type="Proteomes" id="UP000199564"/>
    </source>
</evidence>
<dbReference type="InterPro" id="IPR013517">
    <property type="entry name" value="FG-GAP"/>
</dbReference>
<dbReference type="EMBL" id="FOVW01000004">
    <property type="protein sequence ID" value="SFO20201.1"/>
    <property type="molecule type" value="Genomic_DNA"/>
</dbReference>
<keyword evidence="1" id="KW-0732">Signal</keyword>
<evidence type="ECO:0000256" key="1">
    <source>
        <dbReference type="ARBA" id="ARBA00022729"/>
    </source>
</evidence>
<dbReference type="Gene3D" id="2.130.10.130">
    <property type="entry name" value="Integrin alpha, N-terminal"/>
    <property type="match status" value="3"/>
</dbReference>
<feature type="domain" description="ASPIC/UnbV" evidence="2">
    <location>
        <begin position="513"/>
        <end position="579"/>
    </location>
</feature>
<dbReference type="InterPro" id="IPR028994">
    <property type="entry name" value="Integrin_alpha_N"/>
</dbReference>
<gene>
    <name evidence="3" type="ORF">SAMN04488519_104272</name>
</gene>
<dbReference type="Pfam" id="PF07593">
    <property type="entry name" value="UnbV_ASPIC"/>
    <property type="match status" value="1"/>
</dbReference>
<proteinExistence type="predicted"/>
<organism evidence="3 4">
    <name type="scientific">Algoriphagus ornithinivorans</name>
    <dbReference type="NCBI Taxonomy" id="226506"/>
    <lineage>
        <taxon>Bacteria</taxon>
        <taxon>Pseudomonadati</taxon>
        <taxon>Bacteroidota</taxon>
        <taxon>Cytophagia</taxon>
        <taxon>Cytophagales</taxon>
        <taxon>Cyclobacteriaceae</taxon>
        <taxon>Algoriphagus</taxon>
    </lineage>
</organism>
<keyword evidence="4" id="KW-1185">Reference proteome</keyword>
<protein>
    <submittedName>
        <fullName evidence="3">Repeat domain-containing protein</fullName>
    </submittedName>
</protein>